<gene>
    <name evidence="2" type="ORF">GQX73_g1754</name>
</gene>
<evidence type="ECO:0000313" key="3">
    <source>
        <dbReference type="Proteomes" id="UP000481858"/>
    </source>
</evidence>
<dbReference type="AlphaFoldDB" id="A0A7C8IVA7"/>
<feature type="region of interest" description="Disordered" evidence="1">
    <location>
        <begin position="1"/>
        <end position="20"/>
    </location>
</feature>
<evidence type="ECO:0000256" key="1">
    <source>
        <dbReference type="SAM" id="MobiDB-lite"/>
    </source>
</evidence>
<organism evidence="2 3">
    <name type="scientific">Xylaria multiplex</name>
    <dbReference type="NCBI Taxonomy" id="323545"/>
    <lineage>
        <taxon>Eukaryota</taxon>
        <taxon>Fungi</taxon>
        <taxon>Dikarya</taxon>
        <taxon>Ascomycota</taxon>
        <taxon>Pezizomycotina</taxon>
        <taxon>Sordariomycetes</taxon>
        <taxon>Xylariomycetidae</taxon>
        <taxon>Xylariales</taxon>
        <taxon>Xylariaceae</taxon>
        <taxon>Xylaria</taxon>
    </lineage>
</organism>
<protein>
    <submittedName>
        <fullName evidence="2">Uncharacterized protein</fullName>
    </submittedName>
</protein>
<feature type="region of interest" description="Disordered" evidence="1">
    <location>
        <begin position="40"/>
        <end position="61"/>
    </location>
</feature>
<accession>A0A7C8IVA7</accession>
<feature type="compositionally biased region" description="Basic and acidic residues" evidence="1">
    <location>
        <begin position="277"/>
        <end position="290"/>
    </location>
</feature>
<dbReference type="InParanoid" id="A0A7C8IVA7"/>
<reference evidence="2 3" key="1">
    <citation type="submission" date="2019-12" db="EMBL/GenBank/DDBJ databases">
        <title>Draft genome sequence of the ascomycete Xylaria multiplex DSM 110363.</title>
        <authorList>
            <person name="Buettner E."/>
            <person name="Kellner H."/>
        </authorList>
    </citation>
    <scope>NUCLEOTIDE SEQUENCE [LARGE SCALE GENOMIC DNA]</scope>
    <source>
        <strain evidence="2 3">DSM 110363</strain>
    </source>
</reference>
<proteinExistence type="predicted"/>
<dbReference type="EMBL" id="WUBL01000010">
    <property type="protein sequence ID" value="KAF2971840.1"/>
    <property type="molecule type" value="Genomic_DNA"/>
</dbReference>
<feature type="region of interest" description="Disordered" evidence="1">
    <location>
        <begin position="209"/>
        <end position="250"/>
    </location>
</feature>
<keyword evidence="3" id="KW-1185">Reference proteome</keyword>
<sequence>MTFGTPYGSDGGSPRSRYQQMDFGGFLDAGFEQVQRDLVQFQREEERRTPEPQQPEEGARALSWRDRCEALWYSLPNEQMLDESRRRIPSISYQFLTAFAHFRILAERLGYEGVSLNLLDEADDREERPRVFWRQVTEKTVCILKKTGMSNEEMRKRLQEISAEQFWEVEHSFLERVVAEEVMKYHEKMIDDVCQPPQLLQQEFLVRPRTTQDNTHRGGVQRAAKNRRALQTQQSAASRTTGFAINDVTPKRRRITNGLDTRNILTESGRSLRTRRRNTEQTTSREDRRFGRIVGGGVDGKRRGRRPRVQHHLT</sequence>
<name>A0A7C8IVA7_9PEZI</name>
<feature type="compositionally biased region" description="Basic residues" evidence="1">
    <location>
        <begin position="302"/>
        <end position="314"/>
    </location>
</feature>
<dbReference type="Proteomes" id="UP000481858">
    <property type="component" value="Unassembled WGS sequence"/>
</dbReference>
<evidence type="ECO:0000313" key="2">
    <source>
        <dbReference type="EMBL" id="KAF2971840.1"/>
    </source>
</evidence>
<feature type="region of interest" description="Disordered" evidence="1">
    <location>
        <begin position="267"/>
        <end position="314"/>
    </location>
</feature>
<feature type="compositionally biased region" description="Polar residues" evidence="1">
    <location>
        <begin position="229"/>
        <end position="243"/>
    </location>
</feature>
<comment type="caution">
    <text evidence="2">The sequence shown here is derived from an EMBL/GenBank/DDBJ whole genome shotgun (WGS) entry which is preliminary data.</text>
</comment>